<gene>
    <name evidence="5" type="ORF">LQE99_12835</name>
</gene>
<dbReference type="Pfam" id="PF00392">
    <property type="entry name" value="GntR"/>
    <property type="match status" value="2"/>
</dbReference>
<dbReference type="SMART" id="SM00345">
    <property type="entry name" value="HTH_GNTR"/>
    <property type="match status" value="2"/>
</dbReference>
<dbReference type="Gene3D" id="1.10.10.10">
    <property type="entry name" value="Winged helix-like DNA-binding domain superfamily/Winged helix DNA-binding domain"/>
    <property type="match status" value="2"/>
</dbReference>
<sequence>MAELTITEQVYLKMKADIVCGKYEIVKDLPAILELCELFHVGRNTMRHALRLLEEDGLIKQEKGRNARVIFDLNKRENRAMYEEMLYGRLPSIAAVFDTMEYILPTIAQEAINRASDEDIAYLYHMADSLKDKQFHTSSELMNALMEIYSYAFSLLNNVYVSSLFTQMMDFILVAVPDYSLRKNEFQKNMAFIGNMLSVILKAILKKDSKVLKKTIKYLIHTISKKTQSYIQRIIDEEKTTFHPMPFYWYYEKEALYQNVIIDIFMDIHNGVYLKHKELPSLEQLAKKQNVSLRTSRKAIEVLNHYGIVKTVNGIGSYVNYDAFKKDDFLKNPEVKQNLKQFIDALSALQLCIKGFGPAFIKKISEDDLSKLIDVMEHQKRKIITPMVELLFQRNTCLSEIYRVLNKQLVWFMYLNYFYSFDNKENEYYAYYQLLIEHLKAHHMKKVYELLCEMMETSIHFVKQIYLS</sequence>
<dbReference type="InterPro" id="IPR036390">
    <property type="entry name" value="WH_DNA-bd_sf"/>
</dbReference>
<keyword evidence="3" id="KW-0804">Transcription</keyword>
<dbReference type="PROSITE" id="PS50949">
    <property type="entry name" value="HTH_GNTR"/>
    <property type="match status" value="2"/>
</dbReference>
<evidence type="ECO:0000259" key="4">
    <source>
        <dbReference type="PROSITE" id="PS50949"/>
    </source>
</evidence>
<keyword evidence="1" id="KW-0805">Transcription regulation</keyword>
<protein>
    <submittedName>
        <fullName evidence="5">GntR family transcriptional regulator</fullName>
    </submittedName>
</protein>
<accession>A0ABS9R8N2</accession>
<evidence type="ECO:0000313" key="6">
    <source>
        <dbReference type="Proteomes" id="UP001202402"/>
    </source>
</evidence>
<dbReference type="SUPFAM" id="SSF46785">
    <property type="entry name" value="Winged helix' DNA-binding domain"/>
    <property type="match status" value="2"/>
</dbReference>
<dbReference type="InterPro" id="IPR000524">
    <property type="entry name" value="Tscrpt_reg_HTH_GntR"/>
</dbReference>
<dbReference type="PANTHER" id="PTHR43537">
    <property type="entry name" value="TRANSCRIPTIONAL REGULATOR, GNTR FAMILY"/>
    <property type="match status" value="1"/>
</dbReference>
<name>A0ABS9R8N2_9FIRM</name>
<reference evidence="5 6" key="1">
    <citation type="submission" date="2022-02" db="EMBL/GenBank/DDBJ databases">
        <title>Genome of Erysipelotrichaceae sp. nov. NSJ-176 isolated from human feces.</title>
        <authorList>
            <person name="Abdugheni R."/>
        </authorList>
    </citation>
    <scope>NUCLEOTIDE SEQUENCE [LARGE SCALE GENOMIC DNA]</scope>
    <source>
        <strain evidence="5 6">NSJ-176</strain>
    </source>
</reference>
<feature type="domain" description="HTH gntR-type" evidence="4">
    <location>
        <begin position="254"/>
        <end position="322"/>
    </location>
</feature>
<dbReference type="PANTHER" id="PTHR43537:SF5">
    <property type="entry name" value="UXU OPERON TRANSCRIPTIONAL REGULATOR"/>
    <property type="match status" value="1"/>
</dbReference>
<dbReference type="CDD" id="cd07377">
    <property type="entry name" value="WHTH_GntR"/>
    <property type="match status" value="1"/>
</dbReference>
<keyword evidence="2" id="KW-0238">DNA-binding</keyword>
<evidence type="ECO:0000256" key="3">
    <source>
        <dbReference type="ARBA" id="ARBA00023163"/>
    </source>
</evidence>
<dbReference type="EMBL" id="JAKVPQ010000010">
    <property type="protein sequence ID" value="MCH4286007.1"/>
    <property type="molecule type" value="Genomic_DNA"/>
</dbReference>
<dbReference type="RefSeq" id="WP_117453568.1">
    <property type="nucleotide sequence ID" value="NZ_JAKVPQ010000010.1"/>
</dbReference>
<evidence type="ECO:0000256" key="1">
    <source>
        <dbReference type="ARBA" id="ARBA00023015"/>
    </source>
</evidence>
<comment type="caution">
    <text evidence="5">The sequence shown here is derived from an EMBL/GenBank/DDBJ whole genome shotgun (WGS) entry which is preliminary data.</text>
</comment>
<dbReference type="Proteomes" id="UP001202402">
    <property type="component" value="Unassembled WGS sequence"/>
</dbReference>
<dbReference type="PRINTS" id="PR00035">
    <property type="entry name" value="HTHGNTR"/>
</dbReference>
<dbReference type="InterPro" id="IPR036388">
    <property type="entry name" value="WH-like_DNA-bd_sf"/>
</dbReference>
<evidence type="ECO:0000313" key="5">
    <source>
        <dbReference type="EMBL" id="MCH4286007.1"/>
    </source>
</evidence>
<proteinExistence type="predicted"/>
<organism evidence="5 6">
    <name type="scientific">Amedibacillus hominis</name>
    <dbReference type="NCBI Taxonomy" id="2897776"/>
    <lineage>
        <taxon>Bacteria</taxon>
        <taxon>Bacillati</taxon>
        <taxon>Bacillota</taxon>
        <taxon>Erysipelotrichia</taxon>
        <taxon>Erysipelotrichales</taxon>
        <taxon>Erysipelotrichaceae</taxon>
        <taxon>Amedibacillus</taxon>
    </lineage>
</organism>
<evidence type="ECO:0000256" key="2">
    <source>
        <dbReference type="ARBA" id="ARBA00023125"/>
    </source>
</evidence>
<feature type="domain" description="HTH gntR-type" evidence="4">
    <location>
        <begin position="4"/>
        <end position="72"/>
    </location>
</feature>
<keyword evidence="6" id="KW-1185">Reference proteome</keyword>